<keyword evidence="9" id="KW-0119">Carbohydrate metabolism</keyword>
<proteinExistence type="inferred from homology"/>
<dbReference type="Gene3D" id="2.115.10.20">
    <property type="entry name" value="Glycosyl hydrolase domain, family 43"/>
    <property type="match status" value="1"/>
</dbReference>
<keyword evidence="9" id="KW-0963">Cytoplasm</keyword>
<evidence type="ECO:0000256" key="8">
    <source>
        <dbReference type="RuleBase" id="RU362110"/>
    </source>
</evidence>
<gene>
    <name evidence="12" type="ORF">AB3N04_14545</name>
</gene>
<dbReference type="PROSITE" id="PS00609">
    <property type="entry name" value="GLYCOSYL_HYDROL_F32"/>
    <property type="match status" value="1"/>
</dbReference>
<comment type="subcellular location">
    <subcellularLocation>
        <location evidence="9">Cytoplasm</location>
    </subcellularLocation>
</comment>
<reference evidence="12" key="1">
    <citation type="submission" date="2024-07" db="EMBL/GenBank/DDBJ databases">
        <title>Identification and characteristics of an arsenic-resistant bacterial isolate, which belongs to a novel species.</title>
        <authorList>
            <person name="Juszczyk A."/>
            <person name="Kowalczyk A."/>
            <person name="Was K."/>
            <person name="Kosowicz W."/>
            <person name="Budzyn A."/>
            <person name="Latowski D."/>
        </authorList>
    </citation>
    <scope>NUCLEOTIDE SEQUENCE</scope>
    <source>
        <strain evidence="12">As8PL</strain>
    </source>
</reference>
<feature type="domain" description="Glycosyl hydrolase family 32 C-terminal" evidence="11">
    <location>
        <begin position="341"/>
        <end position="483"/>
    </location>
</feature>
<dbReference type="InterPro" id="IPR018053">
    <property type="entry name" value="Glyco_hydro_32_AS"/>
</dbReference>
<evidence type="ECO:0000313" key="12">
    <source>
        <dbReference type="EMBL" id="XDI35913.1"/>
    </source>
</evidence>
<comment type="function">
    <text evidence="9">Enables the bacterium to metabolize sucrose as a sole carbon source.</text>
</comment>
<evidence type="ECO:0000256" key="3">
    <source>
        <dbReference type="ARBA" id="ARBA00012758"/>
    </source>
</evidence>
<dbReference type="InterPro" id="IPR023296">
    <property type="entry name" value="Glyco_hydro_beta-prop_sf"/>
</dbReference>
<dbReference type="EC" id="3.2.1.26" evidence="3 8"/>
<evidence type="ECO:0000259" key="11">
    <source>
        <dbReference type="Pfam" id="PF08244"/>
    </source>
</evidence>
<evidence type="ECO:0000256" key="7">
    <source>
        <dbReference type="ARBA" id="ARBA00033367"/>
    </source>
</evidence>
<feature type="domain" description="Glycosyl hydrolase family 32 N-terminal" evidence="10">
    <location>
        <begin position="37"/>
        <end position="338"/>
    </location>
</feature>
<evidence type="ECO:0000256" key="9">
    <source>
        <dbReference type="RuleBase" id="RU365015"/>
    </source>
</evidence>
<dbReference type="SMART" id="SM00640">
    <property type="entry name" value="Glyco_32"/>
    <property type="match status" value="1"/>
</dbReference>
<dbReference type="Gene3D" id="2.60.120.560">
    <property type="entry name" value="Exo-inulinase, domain 1"/>
    <property type="match status" value="1"/>
</dbReference>
<keyword evidence="6 8" id="KW-0326">Glycosidase</keyword>
<dbReference type="Pfam" id="PF00251">
    <property type="entry name" value="Glyco_hydro_32N"/>
    <property type="match status" value="1"/>
</dbReference>
<organism evidence="12">
    <name type="scientific">Alkalihalophilus sp. As8PL</name>
    <dbReference type="NCBI Taxonomy" id="3237103"/>
    <lineage>
        <taxon>Bacteria</taxon>
        <taxon>Bacillati</taxon>
        <taxon>Bacillota</taxon>
        <taxon>Bacilli</taxon>
        <taxon>Bacillales</taxon>
        <taxon>Bacillaceae</taxon>
        <taxon>Alkalihalophilus</taxon>
    </lineage>
</organism>
<comment type="pathway">
    <text evidence="1 9">Glycan biosynthesis; sucrose metabolism.</text>
</comment>
<dbReference type="GO" id="GO:0004564">
    <property type="term" value="F:beta-fructofuranosidase activity"/>
    <property type="evidence" value="ECO:0007669"/>
    <property type="project" value="UniProtKB-EC"/>
</dbReference>
<dbReference type="AlphaFoldDB" id="A0AB39BQ50"/>
<protein>
    <recommendedName>
        <fullName evidence="4 8">Sucrose-6-phosphate hydrolase</fullName>
        <ecNumber evidence="3 8">3.2.1.26</ecNumber>
    </recommendedName>
    <alternativeName>
        <fullName evidence="7 9">Invertase</fullName>
    </alternativeName>
</protein>
<dbReference type="InterPro" id="IPR013189">
    <property type="entry name" value="Glyco_hydro_32_C"/>
</dbReference>
<evidence type="ECO:0000256" key="2">
    <source>
        <dbReference type="ARBA" id="ARBA00009902"/>
    </source>
</evidence>
<dbReference type="InterPro" id="IPR051214">
    <property type="entry name" value="GH32_Enzymes"/>
</dbReference>
<evidence type="ECO:0000256" key="4">
    <source>
        <dbReference type="ARBA" id="ARBA00019623"/>
    </source>
</evidence>
<dbReference type="InterPro" id="IPR013320">
    <property type="entry name" value="ConA-like_dom_sf"/>
</dbReference>
<dbReference type="PANTHER" id="PTHR43101">
    <property type="entry name" value="BETA-FRUCTOSIDASE"/>
    <property type="match status" value="1"/>
</dbReference>
<evidence type="ECO:0000256" key="1">
    <source>
        <dbReference type="ARBA" id="ARBA00004914"/>
    </source>
</evidence>
<dbReference type="PANTHER" id="PTHR43101:SF1">
    <property type="entry name" value="BETA-FRUCTOSIDASE"/>
    <property type="match status" value="1"/>
</dbReference>
<name>A0AB39BQ50_9BACI</name>
<dbReference type="SUPFAM" id="SSF75005">
    <property type="entry name" value="Arabinanase/levansucrase/invertase"/>
    <property type="match status" value="1"/>
</dbReference>
<dbReference type="RefSeq" id="WP_368503428.1">
    <property type="nucleotide sequence ID" value="NZ_CP162551.1"/>
</dbReference>
<dbReference type="GO" id="GO:0005975">
    <property type="term" value="P:carbohydrate metabolic process"/>
    <property type="evidence" value="ECO:0007669"/>
    <property type="project" value="InterPro"/>
</dbReference>
<dbReference type="EMBL" id="CP162551">
    <property type="protein sequence ID" value="XDI35913.1"/>
    <property type="molecule type" value="Genomic_DNA"/>
</dbReference>
<comment type="similarity">
    <text evidence="2 8">Belongs to the glycosyl hydrolase 32 family.</text>
</comment>
<dbReference type="GO" id="GO:0005737">
    <property type="term" value="C:cytoplasm"/>
    <property type="evidence" value="ECO:0007669"/>
    <property type="project" value="UniProtKB-SubCell"/>
</dbReference>
<dbReference type="SUPFAM" id="SSF49899">
    <property type="entry name" value="Concanavalin A-like lectins/glucanases"/>
    <property type="match status" value="1"/>
</dbReference>
<dbReference type="InterPro" id="IPR006232">
    <property type="entry name" value="Suc6P_hydrolase"/>
</dbReference>
<evidence type="ECO:0000256" key="5">
    <source>
        <dbReference type="ARBA" id="ARBA00022801"/>
    </source>
</evidence>
<dbReference type="InterPro" id="IPR001362">
    <property type="entry name" value="Glyco_hydro_32"/>
</dbReference>
<comment type="catalytic activity">
    <reaction evidence="8">
        <text>Hydrolysis of terminal non-reducing beta-D-fructofuranoside residues in beta-D-fructofuranosides.</text>
        <dbReference type="EC" id="3.2.1.26"/>
    </reaction>
</comment>
<evidence type="ECO:0000259" key="10">
    <source>
        <dbReference type="Pfam" id="PF00251"/>
    </source>
</evidence>
<dbReference type="InterPro" id="IPR013148">
    <property type="entry name" value="Glyco_hydro_32_N"/>
</dbReference>
<accession>A0AB39BQ50</accession>
<sequence length="492" mass="56829">MTWSREERYRKYRDVSEKERMLLKKKVNACPWRQSFHIQPPTGLLNDPNGFAYFNGEYHLFYQWFPHGPVHGLKHWYHVTSTDMVNWQNKGLAIEPNEFYESHGAFSGSGIVEQGDLYLFYTGNTRDEEWHRHPYQCMAKITKENELVKAACPIISSPPKGYTEHVRDPKVWKTGSLFYMIIGAQREDKIGCVLLYQSRDLKEWEFLGEVITKLDAFGYMWECPDYIELDQKGILIFSPQGIEAEGDLYNNIYQSGYLVGSPLNTSTKKFDHGPFQELDRGFDFYAPQTTLSKDGRRIMIGWMGLPEMNYPTDENGWAHCLTLPRELVLKDEKLIQRPVRELASLRSNQEEVADQLLNERKSYPHIYGTTYELEVEFEVGTSDVVGIEFRSSENEKTIVHYNHLTKKITLDRSESGKEVGTAYGTKRAVGYDGESITFQLFVDVSSCEVFINDGDEVFTSRIFPSNCSTGIQFFAQGGQASFQAKKWDLSMR</sequence>
<dbReference type="CDD" id="cd18623">
    <property type="entry name" value="GH32_ScrB-like"/>
    <property type="match status" value="1"/>
</dbReference>
<evidence type="ECO:0000256" key="6">
    <source>
        <dbReference type="ARBA" id="ARBA00023295"/>
    </source>
</evidence>
<keyword evidence="5 8" id="KW-0378">Hydrolase</keyword>
<dbReference type="Pfam" id="PF08244">
    <property type="entry name" value="Glyco_hydro_32C"/>
    <property type="match status" value="1"/>
</dbReference>
<dbReference type="NCBIfam" id="TIGR01322">
    <property type="entry name" value="scrB_fam"/>
    <property type="match status" value="1"/>
</dbReference>